<proteinExistence type="predicted"/>
<dbReference type="InParanoid" id="A0A6P8IIF9"/>
<keyword evidence="2" id="KW-1185">Reference proteome</keyword>
<organism evidence="2 3">
    <name type="scientific">Actinia tenebrosa</name>
    <name type="common">Australian red waratah sea anemone</name>
    <dbReference type="NCBI Taxonomy" id="6105"/>
    <lineage>
        <taxon>Eukaryota</taxon>
        <taxon>Metazoa</taxon>
        <taxon>Cnidaria</taxon>
        <taxon>Anthozoa</taxon>
        <taxon>Hexacorallia</taxon>
        <taxon>Actiniaria</taxon>
        <taxon>Actiniidae</taxon>
        <taxon>Actinia</taxon>
    </lineage>
</organism>
<evidence type="ECO:0000313" key="3">
    <source>
        <dbReference type="RefSeq" id="XP_031566656.1"/>
    </source>
</evidence>
<protein>
    <submittedName>
        <fullName evidence="3">Uncharacterized protein LOC116301700 isoform X1</fullName>
    </submittedName>
</protein>
<dbReference type="OrthoDB" id="5956297at2759"/>
<dbReference type="Proteomes" id="UP000515163">
    <property type="component" value="Unplaced"/>
</dbReference>
<evidence type="ECO:0000256" key="1">
    <source>
        <dbReference type="SAM" id="MobiDB-lite"/>
    </source>
</evidence>
<accession>A0A6P8IIF9</accession>
<feature type="region of interest" description="Disordered" evidence="1">
    <location>
        <begin position="279"/>
        <end position="369"/>
    </location>
</feature>
<feature type="compositionally biased region" description="Polar residues" evidence="1">
    <location>
        <begin position="310"/>
        <end position="339"/>
    </location>
</feature>
<dbReference type="RefSeq" id="XP_031566656.1">
    <property type="nucleotide sequence ID" value="XM_031710796.1"/>
</dbReference>
<feature type="compositionally biased region" description="Low complexity" evidence="1">
    <location>
        <begin position="345"/>
        <end position="359"/>
    </location>
</feature>
<gene>
    <name evidence="3" type="primary">LOC116301700</name>
</gene>
<name>A0A6P8IIF9_ACTTE</name>
<sequence length="734" mass="82488">MALNRELESLQDDSVPKFEEFSWSQQDVKGKRRIIEAEIVSGQSSPKKMAIELTSDDEGGSPVVTQICSLVSGDDDDVEHQIDHPSVEYLNNGATIQVYEMPPETNTIDIKRVEEHDDRVDTEEVIINGFPVYQLEGNAPFLNETLQLCMGKGLDQRYICSKVPVNILQNALFVVDFQCVRHHDVVAMDKGSFGRQSSPTRHVAIKVLPDGRVEDIKTVKFLGADALEPGYEYYKIRRHYTWHKCISGLSRVITRLEYKNVLFRYGVVQFKMNEEDKSFASNFKPQPTSKADKTQRSTPRGSLEGRAHAQTDTSPVSHNQAHKTTPSRYISALNSTQSPPRIPIESSEGSFSGSAQSEQPSTTPSDASSCKGEILHILKNADKPKPLLGGEVPDFSKLLNLLKCEDFLCDVSFVSVVNNNVKSLNPRTFAMGELQKHWLNTYCSGENPKSVVNISTRYKIGSYYLTMLTCSLPIFVFRDDPSAKHPMVLLGLMTSMTNSSEDYEYLASNLRRQGIKSMVYGTNGNFSLDAALERTFPTQERSLLNSSSISEKSIHICCFDKMREDICLKLDELNVKNAESKIILRQILGSPESDKTSNDSLVDQKSEVKFREMLATLEKKWPVAFRNWFTSSTDNSDRSLSETVKKCMLRPVRILAGLGNPPIKYSNKNNYSKFVIDAVSEIESFGPVDLVKIHEIIKLKAVESQITEFVKAMYNMGELRLANAYQHLKVSLIS</sequence>
<reference evidence="3" key="1">
    <citation type="submission" date="2025-08" db="UniProtKB">
        <authorList>
            <consortium name="RefSeq"/>
        </authorList>
    </citation>
    <scope>IDENTIFICATION</scope>
    <source>
        <tissue evidence="3">Tentacle</tissue>
    </source>
</reference>
<dbReference type="GeneID" id="116301700"/>
<evidence type="ECO:0000313" key="2">
    <source>
        <dbReference type="Proteomes" id="UP000515163"/>
    </source>
</evidence>
<feature type="compositionally biased region" description="Polar residues" evidence="1">
    <location>
        <begin position="279"/>
        <end position="289"/>
    </location>
</feature>
<dbReference type="KEGG" id="aten:116301700"/>
<dbReference type="AlphaFoldDB" id="A0A6P8IIF9"/>